<reference evidence="2 3" key="1">
    <citation type="journal article" date="2018" name="Evol. Lett.">
        <title>Horizontal gene cluster transfer increased hallucinogenic mushroom diversity.</title>
        <authorList>
            <person name="Reynolds H.T."/>
            <person name="Vijayakumar V."/>
            <person name="Gluck-Thaler E."/>
            <person name="Korotkin H.B."/>
            <person name="Matheny P.B."/>
            <person name="Slot J.C."/>
        </authorList>
    </citation>
    <scope>NUCLEOTIDE SEQUENCE [LARGE SCALE GENOMIC DNA]</scope>
    <source>
        <strain evidence="2 3">2631</strain>
    </source>
</reference>
<proteinExistence type="predicted"/>
<dbReference type="InterPro" id="IPR023201">
    <property type="entry name" value="SecY_dom_sf"/>
</dbReference>
<evidence type="ECO:0000259" key="1">
    <source>
        <dbReference type="Pfam" id="PF10559"/>
    </source>
</evidence>
<sequence>MPQGAIFLVCSQVPLYDVLSSDSSDPLHWMCVIVASNCGTLMEPSITPIITPGLVMQLLAGANLINVNLGLRLLIAALIVIFLDELLRMGYSLGLGINLFIATNICESTM</sequence>
<accession>A0A409XUN3</accession>
<dbReference type="InterPro" id="IPR019561">
    <property type="entry name" value="Translocon_Sec61/SecY_plug_dom"/>
</dbReference>
<dbReference type="SUPFAM" id="SSF103491">
    <property type="entry name" value="Preprotein translocase SecY subunit"/>
    <property type="match status" value="1"/>
</dbReference>
<dbReference type="Proteomes" id="UP000283269">
    <property type="component" value="Unassembled WGS sequence"/>
</dbReference>
<gene>
    <name evidence="2" type="ORF">CVT25_011961</name>
</gene>
<comment type="caution">
    <text evidence="2">The sequence shown here is derived from an EMBL/GenBank/DDBJ whole genome shotgun (WGS) entry which is preliminary data.</text>
</comment>
<protein>
    <recommendedName>
        <fullName evidence="1">Translocon Sec61/SecY plug domain-containing protein</fullName>
    </recommendedName>
</protein>
<dbReference type="Gene3D" id="1.10.3370.10">
    <property type="entry name" value="SecY subunit domain"/>
    <property type="match status" value="2"/>
</dbReference>
<dbReference type="Pfam" id="PF10559">
    <property type="entry name" value="Plug_translocon"/>
    <property type="match status" value="1"/>
</dbReference>
<organism evidence="2 3">
    <name type="scientific">Psilocybe cyanescens</name>
    <dbReference type="NCBI Taxonomy" id="93625"/>
    <lineage>
        <taxon>Eukaryota</taxon>
        <taxon>Fungi</taxon>
        <taxon>Dikarya</taxon>
        <taxon>Basidiomycota</taxon>
        <taxon>Agaricomycotina</taxon>
        <taxon>Agaricomycetes</taxon>
        <taxon>Agaricomycetidae</taxon>
        <taxon>Agaricales</taxon>
        <taxon>Agaricineae</taxon>
        <taxon>Strophariaceae</taxon>
        <taxon>Psilocybe</taxon>
    </lineage>
</organism>
<dbReference type="EMBL" id="NHYD01000309">
    <property type="protein sequence ID" value="PPQ94542.1"/>
    <property type="molecule type" value="Genomic_DNA"/>
</dbReference>
<dbReference type="GO" id="GO:0015031">
    <property type="term" value="P:protein transport"/>
    <property type="evidence" value="ECO:0007669"/>
    <property type="project" value="InterPro"/>
</dbReference>
<keyword evidence="3" id="KW-1185">Reference proteome</keyword>
<dbReference type="GO" id="GO:0016020">
    <property type="term" value="C:membrane"/>
    <property type="evidence" value="ECO:0007669"/>
    <property type="project" value="InterPro"/>
</dbReference>
<evidence type="ECO:0000313" key="3">
    <source>
        <dbReference type="Proteomes" id="UP000283269"/>
    </source>
</evidence>
<name>A0A409XUN3_PSICY</name>
<dbReference type="InterPro" id="IPR002208">
    <property type="entry name" value="SecY/SEC61-alpha"/>
</dbReference>
<dbReference type="STRING" id="93625.A0A409XUN3"/>
<feature type="domain" description="Translocon Sec61/SecY plug" evidence="1">
    <location>
        <begin position="6"/>
        <end position="38"/>
    </location>
</feature>
<dbReference type="AlphaFoldDB" id="A0A409XUN3"/>
<evidence type="ECO:0000313" key="2">
    <source>
        <dbReference type="EMBL" id="PPQ94542.1"/>
    </source>
</evidence>
<dbReference type="InParanoid" id="A0A409XUN3"/>
<dbReference type="PANTHER" id="PTHR10906">
    <property type="entry name" value="SECY/SEC61-ALPHA FAMILY MEMBER"/>
    <property type="match status" value="1"/>
</dbReference>